<protein>
    <submittedName>
        <fullName evidence="6">Corticotropin-releasing factor-like DH</fullName>
    </submittedName>
</protein>
<evidence type="ECO:0000256" key="4">
    <source>
        <dbReference type="SAM" id="SignalP"/>
    </source>
</evidence>
<organism evidence="6">
    <name type="scientific">Carabus violaceus</name>
    <name type="common">Violet ground beetle</name>
    <dbReference type="NCBI Taxonomy" id="41075"/>
    <lineage>
        <taxon>Eukaryota</taxon>
        <taxon>Metazoa</taxon>
        <taxon>Ecdysozoa</taxon>
        <taxon>Arthropoda</taxon>
        <taxon>Hexapoda</taxon>
        <taxon>Insecta</taxon>
        <taxon>Pterygota</taxon>
        <taxon>Neoptera</taxon>
        <taxon>Endopterygota</taxon>
        <taxon>Coleoptera</taxon>
        <taxon>Adephaga</taxon>
        <taxon>Caraboidea</taxon>
        <taxon>Carabidae</taxon>
        <taxon>Carabinae</taxon>
        <taxon>Carabini</taxon>
        <taxon>Carabina</taxon>
        <taxon>Carabus</taxon>
        <taxon>Megodontus</taxon>
    </lineage>
</organism>
<dbReference type="EMBL" id="MN837642">
    <property type="protein sequence ID" value="QHB80539.1"/>
    <property type="molecule type" value="mRNA"/>
</dbReference>
<keyword evidence="3" id="KW-0372">Hormone</keyword>
<dbReference type="GO" id="GO:0005179">
    <property type="term" value="F:hormone activity"/>
    <property type="evidence" value="ECO:0007669"/>
    <property type="project" value="UniProtKB-KW"/>
</dbReference>
<dbReference type="InterPro" id="IPR000187">
    <property type="entry name" value="CRF"/>
</dbReference>
<evidence type="ECO:0000256" key="1">
    <source>
        <dbReference type="ARBA" id="ARBA00004613"/>
    </source>
</evidence>
<reference evidence="6" key="1">
    <citation type="journal article" date="2020" name="Insect Biochem. Mol. Biol.">
        <title>The Neuropeptidome of Carabus (Coleoptera, Adephaga: Carabidae).</title>
        <authorList>
            <person name="Ragionieri L."/>
            <person name="Predel R."/>
        </authorList>
    </citation>
    <scope>NUCLEOTIDE SEQUENCE</scope>
    <source>
        <strain evidence="6">18</strain>
    </source>
</reference>
<evidence type="ECO:0000313" key="6">
    <source>
        <dbReference type="EMBL" id="QHB80539.1"/>
    </source>
</evidence>
<dbReference type="Pfam" id="PF00473">
    <property type="entry name" value="CRF"/>
    <property type="match status" value="1"/>
</dbReference>
<keyword evidence="4" id="KW-0732">Signal</keyword>
<keyword evidence="2" id="KW-0964">Secreted</keyword>
<proteinExistence type="evidence at transcript level"/>
<feature type="domain" description="Corticotropin-releasing factor" evidence="5">
    <location>
        <begin position="93"/>
        <end position="136"/>
    </location>
</feature>
<comment type="subcellular location">
    <subcellularLocation>
        <location evidence="1">Secreted</location>
    </subcellularLocation>
</comment>
<dbReference type="GO" id="GO:0005576">
    <property type="term" value="C:extracellular region"/>
    <property type="evidence" value="ECO:0007669"/>
    <property type="project" value="UniProtKB-SubCell"/>
</dbReference>
<name>A0A7U3RBM6_CARVO</name>
<feature type="chain" id="PRO_5031354887" evidence="4">
    <location>
        <begin position="19"/>
        <end position="159"/>
    </location>
</feature>
<accession>A0A7U3RBM6</accession>
<dbReference type="AlphaFoldDB" id="A0A7U3RBM6"/>
<feature type="signal peptide" evidence="4">
    <location>
        <begin position="1"/>
        <end position="18"/>
    </location>
</feature>
<sequence length="159" mass="17813">MRIPVYLLCAALLAAARANSEEPETAAGGYYTPRARAENSGLADDTLSYLLPRLTAKYRPSGQWNALSDAEYFLDASGLNDQEPEDRFKRAGTGASLSIVNPIDVLRKNFLMEMARRRAHEMQKQVEENRKYMNAIGKRGSFLRQPEAHRASPLGYDTM</sequence>
<evidence type="ECO:0000256" key="2">
    <source>
        <dbReference type="ARBA" id="ARBA00022525"/>
    </source>
</evidence>
<evidence type="ECO:0000259" key="5">
    <source>
        <dbReference type="SMART" id="SM00039"/>
    </source>
</evidence>
<dbReference type="SMART" id="SM00039">
    <property type="entry name" value="CRF"/>
    <property type="match status" value="1"/>
</dbReference>
<evidence type="ECO:0000256" key="3">
    <source>
        <dbReference type="ARBA" id="ARBA00022702"/>
    </source>
</evidence>